<evidence type="ECO:0000313" key="4">
    <source>
        <dbReference type="Proteomes" id="UP001151760"/>
    </source>
</evidence>
<feature type="domain" description="Reverse transcriptase zinc-binding" evidence="2">
    <location>
        <begin position="456"/>
        <end position="532"/>
    </location>
</feature>
<dbReference type="SUPFAM" id="SSF56219">
    <property type="entry name" value="DNase I-like"/>
    <property type="match status" value="1"/>
</dbReference>
<dbReference type="PANTHER" id="PTHR31099">
    <property type="entry name" value="OS06G0165300 PROTEIN"/>
    <property type="match status" value="1"/>
</dbReference>
<proteinExistence type="predicted"/>
<comment type="caution">
    <text evidence="3">The sequence shown here is derived from an EMBL/GenBank/DDBJ whole genome shotgun (WGS) entry which is preliminary data.</text>
</comment>
<organism evidence="3 4">
    <name type="scientific">Tanacetum coccineum</name>
    <dbReference type="NCBI Taxonomy" id="301880"/>
    <lineage>
        <taxon>Eukaryota</taxon>
        <taxon>Viridiplantae</taxon>
        <taxon>Streptophyta</taxon>
        <taxon>Embryophyta</taxon>
        <taxon>Tracheophyta</taxon>
        <taxon>Spermatophyta</taxon>
        <taxon>Magnoliopsida</taxon>
        <taxon>eudicotyledons</taxon>
        <taxon>Gunneridae</taxon>
        <taxon>Pentapetalae</taxon>
        <taxon>asterids</taxon>
        <taxon>campanulids</taxon>
        <taxon>Asterales</taxon>
        <taxon>Asteraceae</taxon>
        <taxon>Asteroideae</taxon>
        <taxon>Anthemideae</taxon>
        <taxon>Anthemidinae</taxon>
        <taxon>Tanacetum</taxon>
    </lineage>
</organism>
<dbReference type="InterPro" id="IPR026960">
    <property type="entry name" value="RVT-Znf"/>
</dbReference>
<evidence type="ECO:0000313" key="3">
    <source>
        <dbReference type="EMBL" id="GJT30911.1"/>
    </source>
</evidence>
<dbReference type="InterPro" id="IPR036691">
    <property type="entry name" value="Endo/exonu/phosph_ase_sf"/>
</dbReference>
<dbReference type="Gene3D" id="3.60.10.10">
    <property type="entry name" value="Endonuclease/exonuclease/phosphatase"/>
    <property type="match status" value="1"/>
</dbReference>
<name>A0ABQ5CV27_9ASTR</name>
<evidence type="ECO:0000256" key="1">
    <source>
        <dbReference type="SAM" id="MobiDB-lite"/>
    </source>
</evidence>
<protein>
    <submittedName>
        <fullName evidence="3">Gypsy type transposase</fullName>
    </submittedName>
</protein>
<keyword evidence="4" id="KW-1185">Reference proteome</keyword>
<dbReference type="PANTHER" id="PTHR31099:SF41">
    <property type="entry name" value="TRANSPOSASE (PUTATIVE), GYPSY TYPE-RELATED"/>
    <property type="match status" value="1"/>
</dbReference>
<dbReference type="Pfam" id="PF13966">
    <property type="entry name" value="zf-RVT"/>
    <property type="match status" value="1"/>
</dbReference>
<accession>A0ABQ5CV27</accession>
<dbReference type="Proteomes" id="UP001151760">
    <property type="component" value="Unassembled WGS sequence"/>
</dbReference>
<feature type="region of interest" description="Disordered" evidence="1">
    <location>
        <begin position="886"/>
        <end position="915"/>
    </location>
</feature>
<gene>
    <name evidence="3" type="ORF">Tco_0911186</name>
</gene>
<evidence type="ECO:0000259" key="2">
    <source>
        <dbReference type="Pfam" id="PF13966"/>
    </source>
</evidence>
<dbReference type="EMBL" id="BQNB010014663">
    <property type="protein sequence ID" value="GJT30911.1"/>
    <property type="molecule type" value="Genomic_DNA"/>
</dbReference>
<reference evidence="3" key="1">
    <citation type="journal article" date="2022" name="Int. J. Mol. Sci.">
        <title>Draft Genome of Tanacetum Coccineum: Genomic Comparison of Closely Related Tanacetum-Family Plants.</title>
        <authorList>
            <person name="Yamashiro T."/>
            <person name="Shiraishi A."/>
            <person name="Nakayama K."/>
            <person name="Satake H."/>
        </authorList>
    </citation>
    <scope>NUCLEOTIDE SEQUENCE</scope>
</reference>
<reference evidence="3" key="2">
    <citation type="submission" date="2022-01" db="EMBL/GenBank/DDBJ databases">
        <authorList>
            <person name="Yamashiro T."/>
            <person name="Shiraishi A."/>
            <person name="Satake H."/>
            <person name="Nakayama K."/>
        </authorList>
    </citation>
    <scope>NUCLEOTIDE SEQUENCE</scope>
</reference>
<sequence length="1397" mass="155244">MENSLIHVENSLVHVENSPDIFEDPFGLEKLSLELEKKAPMAGWKREERIAFWGNTLFDFATGSACGRSGGKWLATDSDLLFMLVYSPQDMPHKRNLWAYMTGIINCCHDEVVVMGDFNEVRFDSERHGSTFYASNAAKFNTFITNSHLIDVPLVFKRRVSRSMIVKWIDNPDRVKREFYNHFANRFSAPNWSRVSMEGIFPRRFGADSSHDLEGDISNDDIKRRFRIWAIDRGMFAPILAGKNNLVPISHLFVHCSLYVLDVHSSDIQIMANSFGCLANNLLFTYLGMKVAANVVRINSWNKVIQKVTINLSKWKAKSLSVGGAEMDEHKMTWVYGSASSKLFTFLMVLLINHPRHVPIVLFGSRFIKQSLVLNLRPWIFWGFAKSDWLFNLDLQKDASVAQKFHNPDFAVSFRRRPRGGIEESQFQELSSLLYSVALSSSSDRWSWTLNGHGDFSVKSAREEIDKHLLITSSSSTRWSKLLPIKLNVFAWRMLLDKLPTRINLSNRGLDVPCVLCPNCGNAVESRNHLFFGYLMALDLFRLLASKSLPRKPHSYPCGGIYGSTGMQFCFPSISPIVVSGWSGTLVGQGSVTIVFTNADYLPSSLSFPHSYLFEDSLRLSRLGLIFLFSTMGYIDSLKSVLTQSALDDLCEKYYIPDAVHPELPGPNSRIRRSPTDKIGVYTRFLDYANYRIPLSQFLVDILEYFQIHLSQLSVIAAAKVSHFEILCRVHSFIPTMGNFRRFYVNSHSKGWISFSKRSDHAAVCYTKPLDSLKDWNDRFFWVDASIFPLTVPWHSAKSLRKDTPPALDEFSAEVCDFLMDNPAPFKKFPEAFLEGEVPLLELTKDRVVPLAGVYDQGDVAALGVGGIKILADDEAQALIADKPKKLKKRKTDDGAGGFGLPPKKLSVDHGTSGDASASTARNSLAVLQNLLDKITLAAKVGATTAATIPLVTSSVAPIPEHEGGEYADSVSAANVQTRRPTERFIISSDTHDSNANVADDKVSSVVRDVNEATHASIFTDSTYAGNVDPNAAGPSQPSGNDISSESFYVSLDMDSEALRQAYVPRWDVLNDSLLGDSNFNVVAARQTCLSAEVRMRLKHILRGKKRLEDRCGMQEKLVKERDLEIANLKARLSLKVAEEAARACELGSLKEQSVALKSAAAAKDAKIAKLSQDLSQLHLCLRWRLHVLSFVEKCLVMKCLHSSEYMTALGGDIGHAIEKGIQAGLAAGIDHGQTGRVLADVAAYDPSAEANYLASINDLHSVDFSLLAQLESRKDASIIDIMDLLHFEGSDAKTPEGLLLHPSPEQLMVPIHRLEDQVVIGEISLSDSLEVAHNGVQRLKGDATIFRLSLTDVMVPLVEPLSVRSLAGEVSTSEVLAVTTAVTTKRGNRMSHQNTL</sequence>